<evidence type="ECO:0000313" key="2">
    <source>
        <dbReference type="Proteomes" id="UP001055879"/>
    </source>
</evidence>
<evidence type="ECO:0000313" key="1">
    <source>
        <dbReference type="EMBL" id="KAI3718578.1"/>
    </source>
</evidence>
<reference evidence="1 2" key="2">
    <citation type="journal article" date="2022" name="Mol. Ecol. Resour.">
        <title>The genomes of chicory, endive, great burdock and yacon provide insights into Asteraceae paleo-polyploidization history and plant inulin production.</title>
        <authorList>
            <person name="Fan W."/>
            <person name="Wang S."/>
            <person name="Wang H."/>
            <person name="Wang A."/>
            <person name="Jiang F."/>
            <person name="Liu H."/>
            <person name="Zhao H."/>
            <person name="Xu D."/>
            <person name="Zhang Y."/>
        </authorList>
    </citation>
    <scope>NUCLEOTIDE SEQUENCE [LARGE SCALE GENOMIC DNA]</scope>
    <source>
        <strain evidence="2">cv. Niubang</strain>
    </source>
</reference>
<accession>A0ACB9BAG2</accession>
<comment type="caution">
    <text evidence="1">The sequence shown here is derived from an EMBL/GenBank/DDBJ whole genome shotgun (WGS) entry which is preliminary data.</text>
</comment>
<sequence length="161" mass="18628">MIICLTWCSSYSNFSKFKEVVLYTVPPARTTSSSSHTVWITSLISRIHWLFTGQSCLITRNLLSGLRTYIEGYNYMHDVSSSTASNDNTRTDVGHKIEKQEFRLKQMNCPGHCLIFDNRVHSYRELPLRLPDFGVLHRNKASGALIGLTLVRRFHQVWIYE</sequence>
<proteinExistence type="predicted"/>
<dbReference type="EMBL" id="CM042052">
    <property type="protein sequence ID" value="KAI3718578.1"/>
    <property type="molecule type" value="Genomic_DNA"/>
</dbReference>
<dbReference type="Proteomes" id="UP001055879">
    <property type="component" value="Linkage Group LG06"/>
</dbReference>
<protein>
    <submittedName>
        <fullName evidence="1">Uncharacterized protein</fullName>
    </submittedName>
</protein>
<name>A0ACB9BAG2_ARCLA</name>
<reference evidence="2" key="1">
    <citation type="journal article" date="2022" name="Mol. Ecol. Resour.">
        <title>The genomes of chicory, endive, great burdock and yacon provide insights into Asteraceae palaeo-polyploidization history and plant inulin production.</title>
        <authorList>
            <person name="Fan W."/>
            <person name="Wang S."/>
            <person name="Wang H."/>
            <person name="Wang A."/>
            <person name="Jiang F."/>
            <person name="Liu H."/>
            <person name="Zhao H."/>
            <person name="Xu D."/>
            <person name="Zhang Y."/>
        </authorList>
    </citation>
    <scope>NUCLEOTIDE SEQUENCE [LARGE SCALE GENOMIC DNA]</scope>
    <source>
        <strain evidence="2">cv. Niubang</strain>
    </source>
</reference>
<gene>
    <name evidence="1" type="ORF">L6452_19455</name>
</gene>
<keyword evidence="2" id="KW-1185">Reference proteome</keyword>
<organism evidence="1 2">
    <name type="scientific">Arctium lappa</name>
    <name type="common">Greater burdock</name>
    <name type="synonym">Lappa major</name>
    <dbReference type="NCBI Taxonomy" id="4217"/>
    <lineage>
        <taxon>Eukaryota</taxon>
        <taxon>Viridiplantae</taxon>
        <taxon>Streptophyta</taxon>
        <taxon>Embryophyta</taxon>
        <taxon>Tracheophyta</taxon>
        <taxon>Spermatophyta</taxon>
        <taxon>Magnoliopsida</taxon>
        <taxon>eudicotyledons</taxon>
        <taxon>Gunneridae</taxon>
        <taxon>Pentapetalae</taxon>
        <taxon>asterids</taxon>
        <taxon>campanulids</taxon>
        <taxon>Asterales</taxon>
        <taxon>Asteraceae</taxon>
        <taxon>Carduoideae</taxon>
        <taxon>Cardueae</taxon>
        <taxon>Arctiinae</taxon>
        <taxon>Arctium</taxon>
    </lineage>
</organism>